<reference evidence="1 2" key="1">
    <citation type="submission" date="2015-01" db="EMBL/GenBank/DDBJ databases">
        <title>Evolution of Trichinella species and genotypes.</title>
        <authorList>
            <person name="Korhonen P.K."/>
            <person name="Edoardo P."/>
            <person name="Giuseppe L.R."/>
            <person name="Gasser R.B."/>
        </authorList>
    </citation>
    <scope>NUCLEOTIDE SEQUENCE [LARGE SCALE GENOMIC DNA]</scope>
    <source>
        <strain evidence="1">ISS176</strain>
    </source>
</reference>
<evidence type="ECO:0000313" key="1">
    <source>
        <dbReference type="EMBL" id="KRZ40686.1"/>
    </source>
</evidence>
<dbReference type="Proteomes" id="UP000054826">
    <property type="component" value="Unassembled WGS sequence"/>
</dbReference>
<evidence type="ECO:0000313" key="2">
    <source>
        <dbReference type="Proteomes" id="UP000054826"/>
    </source>
</evidence>
<accession>A0A0V1K0G6</accession>
<proteinExistence type="predicted"/>
<dbReference type="AlphaFoldDB" id="A0A0V1K0G6"/>
<gene>
    <name evidence="1" type="ORF">T4C_10779</name>
</gene>
<sequence>MFNKYYEIEQTNTERSKPSTSVSLGVKTDAKFSGVPWSKWQVDTPLFDRLSAGHSGRRYQLHGKGYAKS</sequence>
<comment type="caution">
    <text evidence="1">The sequence shown here is derived from an EMBL/GenBank/DDBJ whole genome shotgun (WGS) entry which is preliminary data.</text>
</comment>
<organism evidence="1 2">
    <name type="scientific">Trichinella pseudospiralis</name>
    <name type="common">Parasitic roundworm</name>
    <dbReference type="NCBI Taxonomy" id="6337"/>
    <lineage>
        <taxon>Eukaryota</taxon>
        <taxon>Metazoa</taxon>
        <taxon>Ecdysozoa</taxon>
        <taxon>Nematoda</taxon>
        <taxon>Enoplea</taxon>
        <taxon>Dorylaimia</taxon>
        <taxon>Trichinellida</taxon>
        <taxon>Trichinellidae</taxon>
        <taxon>Trichinella</taxon>
    </lineage>
</organism>
<protein>
    <submittedName>
        <fullName evidence="1">Uncharacterized protein</fullName>
    </submittedName>
</protein>
<name>A0A0V1K0G6_TRIPS</name>
<dbReference type="EMBL" id="JYDV01000025">
    <property type="protein sequence ID" value="KRZ40686.1"/>
    <property type="molecule type" value="Genomic_DNA"/>
</dbReference>